<comment type="caution">
    <text evidence="3">The sequence shown here is derived from an EMBL/GenBank/DDBJ whole genome shotgun (WGS) entry which is preliminary data.</text>
</comment>
<evidence type="ECO:0008006" key="5">
    <source>
        <dbReference type="Google" id="ProtNLM"/>
    </source>
</evidence>
<organism evidence="3 4">
    <name type="scientific">Adiantum capillus-veneris</name>
    <name type="common">Maidenhair fern</name>
    <dbReference type="NCBI Taxonomy" id="13818"/>
    <lineage>
        <taxon>Eukaryota</taxon>
        <taxon>Viridiplantae</taxon>
        <taxon>Streptophyta</taxon>
        <taxon>Embryophyta</taxon>
        <taxon>Tracheophyta</taxon>
        <taxon>Polypodiopsida</taxon>
        <taxon>Polypodiidae</taxon>
        <taxon>Polypodiales</taxon>
        <taxon>Pteridineae</taxon>
        <taxon>Pteridaceae</taxon>
        <taxon>Vittarioideae</taxon>
        <taxon>Adiantum</taxon>
    </lineage>
</organism>
<dbReference type="PANTHER" id="PTHR16134">
    <property type="entry name" value="F-BOX/TPR REPEAT PROTEIN POF3"/>
    <property type="match status" value="1"/>
</dbReference>
<dbReference type="SUPFAM" id="SSF81383">
    <property type="entry name" value="F-box domain"/>
    <property type="match status" value="1"/>
</dbReference>
<dbReference type="Pfam" id="PF18791">
    <property type="entry name" value="Transp_inhibit"/>
    <property type="match status" value="1"/>
</dbReference>
<evidence type="ECO:0000259" key="1">
    <source>
        <dbReference type="Pfam" id="PF18511"/>
    </source>
</evidence>
<dbReference type="InterPro" id="IPR041101">
    <property type="entry name" value="Transp_inhibit"/>
</dbReference>
<dbReference type="Pfam" id="PF18511">
    <property type="entry name" value="F-box_5"/>
    <property type="match status" value="1"/>
</dbReference>
<feature type="domain" description="COI1 F-box" evidence="1">
    <location>
        <begin position="33"/>
        <end position="71"/>
    </location>
</feature>
<evidence type="ECO:0000259" key="2">
    <source>
        <dbReference type="Pfam" id="PF18791"/>
    </source>
</evidence>
<dbReference type="AlphaFoldDB" id="A0A9D4ULN7"/>
<dbReference type="SMART" id="SM00367">
    <property type="entry name" value="LRR_CC"/>
    <property type="match status" value="6"/>
</dbReference>
<dbReference type="InterPro" id="IPR032675">
    <property type="entry name" value="LRR_dom_sf"/>
</dbReference>
<dbReference type="Gene3D" id="3.80.10.10">
    <property type="entry name" value="Ribonuclease Inhibitor"/>
    <property type="match status" value="1"/>
</dbReference>
<dbReference type="CDD" id="cd22159">
    <property type="entry name" value="F-box_AtTIR1-like"/>
    <property type="match status" value="1"/>
</dbReference>
<dbReference type="InterPro" id="IPR006553">
    <property type="entry name" value="Leu-rich_rpt_Cys-con_subtyp"/>
</dbReference>
<feature type="domain" description="Transport inhibitor response 1" evidence="2">
    <location>
        <begin position="91"/>
        <end position="136"/>
    </location>
</feature>
<accession>A0A9D4ULN7</accession>
<name>A0A9D4ULN7_ADICA</name>
<reference evidence="3" key="1">
    <citation type="submission" date="2021-01" db="EMBL/GenBank/DDBJ databases">
        <title>Adiantum capillus-veneris genome.</title>
        <authorList>
            <person name="Fang Y."/>
            <person name="Liao Q."/>
        </authorList>
    </citation>
    <scope>NUCLEOTIDE SEQUENCE</scope>
    <source>
        <strain evidence="3">H3</strain>
        <tissue evidence="3">Leaf</tissue>
    </source>
</reference>
<dbReference type="Proteomes" id="UP000886520">
    <property type="component" value="Chromosome 15"/>
</dbReference>
<evidence type="ECO:0000313" key="3">
    <source>
        <dbReference type="EMBL" id="KAI5069884.1"/>
    </source>
</evidence>
<sequence length="612" mass="68208">MSTTSFLPRPASLSMAFSKRACHSLDPACYIDLPDLALERIISFIDCPRSRATVSLVCRKWHDMENYTRKEVTVAFCYTTTPSRLSGRFTKLQSLRVKGKPRADMYNLMPQNWGAYAEPWVKEVALKCPCLNSLHFRRMVVSDEDLQTLAQACGNRLRVLKLDRCSGFSTIGLQYITHYCRQLRVLFLDDSSIEDLSGNWLKELALHNSSLEVLNFHATFLSSIDVADLDAIAANCRLLRSLKVSDVELSKLSGVLSRATCLRELAGVSLSGNYGQGNGTLSSLPTGLTSLGLMYMGDDYGDTNIIPLIQPLAPGLKKLDLQLAGLSLEGHCQLLQHFNNLDVLEVLNGIGDEGLEVVGANCRNLRRLRVESGDRDFQQGYVTQRGLLAIAQGCNKLEYIALYMSDINNAALQALGEGCPKLKDFRLVLLLDEFPNPDFPLDSGVHALLEGCRDLTRLALYLKQGALSNTGMQFIGKLGKKLRWILLGLLGHSDEGFSWLADGCPNLERLEMRDCVFSEAGIARSILKLRTLKYVWVQGYKATPHGQNLLAMRVKPFWNVEFIPEQRGTSRVEHEGLEFQGFTELTRPAQFLAYNSLAGKRLDCPETVIQLV</sequence>
<dbReference type="PANTHER" id="PTHR16134:SF43">
    <property type="entry name" value="CORONATINE-INSENSITIVE PROTEIN 1"/>
    <property type="match status" value="1"/>
</dbReference>
<keyword evidence="4" id="KW-1185">Reference proteome</keyword>
<protein>
    <recommendedName>
        <fullName evidence="5">F-box domain-containing protein</fullName>
    </recommendedName>
</protein>
<dbReference type="OrthoDB" id="550575at2759"/>
<dbReference type="FunFam" id="3.80.10.10:FF:000124">
    <property type="entry name" value="Coronatine-insensitive protein 1"/>
    <property type="match status" value="1"/>
</dbReference>
<dbReference type="EMBL" id="JABFUD020000015">
    <property type="protein sequence ID" value="KAI5069884.1"/>
    <property type="molecule type" value="Genomic_DNA"/>
</dbReference>
<dbReference type="Gene3D" id="1.20.1280.50">
    <property type="match status" value="1"/>
</dbReference>
<dbReference type="InterPro" id="IPR036047">
    <property type="entry name" value="F-box-like_dom_sf"/>
</dbReference>
<evidence type="ECO:0000313" key="4">
    <source>
        <dbReference type="Proteomes" id="UP000886520"/>
    </source>
</evidence>
<dbReference type="InterPro" id="IPR041567">
    <property type="entry name" value="COI1_F-box"/>
</dbReference>
<dbReference type="SUPFAM" id="SSF52047">
    <property type="entry name" value="RNI-like"/>
    <property type="match status" value="1"/>
</dbReference>
<gene>
    <name evidence="3" type="ORF">GOP47_0016185</name>
</gene>
<proteinExistence type="predicted"/>